<reference evidence="2 3" key="1">
    <citation type="submission" date="2021-01" db="EMBL/GenBank/DDBJ databases">
        <title>Identification and Characterization of Corynebacterium sp.</title>
        <authorList>
            <person name="Luo Q."/>
            <person name="Qu P."/>
            <person name="Chen Q."/>
        </authorList>
    </citation>
    <scope>NUCLEOTIDE SEQUENCE [LARGE SCALE GENOMIC DNA]</scope>
    <source>
        <strain evidence="2 3">MC-18</strain>
    </source>
</reference>
<dbReference type="EMBL" id="JAEUWV010000002">
    <property type="protein sequence ID" value="MCO6393846.1"/>
    <property type="molecule type" value="Genomic_DNA"/>
</dbReference>
<comment type="caution">
    <text evidence="2">The sequence shown here is derived from an EMBL/GenBank/DDBJ whole genome shotgun (WGS) entry which is preliminary data.</text>
</comment>
<keyword evidence="1" id="KW-1133">Transmembrane helix</keyword>
<organism evidence="2 3">
    <name type="scientific">Corynebacterium lipophilum</name>
    <dbReference type="NCBI Taxonomy" id="2804918"/>
    <lineage>
        <taxon>Bacteria</taxon>
        <taxon>Bacillati</taxon>
        <taxon>Actinomycetota</taxon>
        <taxon>Actinomycetes</taxon>
        <taxon>Mycobacteriales</taxon>
        <taxon>Corynebacteriaceae</taxon>
        <taxon>Corynebacterium</taxon>
    </lineage>
</organism>
<evidence type="ECO:0000256" key="1">
    <source>
        <dbReference type="SAM" id="Phobius"/>
    </source>
</evidence>
<evidence type="ECO:0000313" key="2">
    <source>
        <dbReference type="EMBL" id="MCO6393846.1"/>
    </source>
</evidence>
<evidence type="ECO:0008006" key="4">
    <source>
        <dbReference type="Google" id="ProtNLM"/>
    </source>
</evidence>
<gene>
    <name evidence="2" type="ORF">JMN37_02425</name>
</gene>
<keyword evidence="3" id="KW-1185">Reference proteome</keyword>
<dbReference type="Proteomes" id="UP001205920">
    <property type="component" value="Unassembled WGS sequence"/>
</dbReference>
<sequence length="166" mass="18332">MLKLNNTSRGWVAIACALWVIVLVALIFIPLTKPSPMAAATPTNSLSRSLEEVKPGGEAVAGQLIDLTRVYDKDYIGFTTLCPNEPDQLLLSKLQALNLDQDRFDFSGDWGYMLLFDEDQNAEIDLDKVELSKVNICSIPQSEMFPMNTPLPFHKDGNGWVMGVAA</sequence>
<dbReference type="RefSeq" id="WP_070363044.1">
    <property type="nucleotide sequence ID" value="NZ_JAEUWV010000002.1"/>
</dbReference>
<accession>A0AAW5HVK9</accession>
<feature type="transmembrane region" description="Helical" evidence="1">
    <location>
        <begin position="12"/>
        <end position="31"/>
    </location>
</feature>
<protein>
    <recommendedName>
        <fullName evidence="4">Secreted protein</fullName>
    </recommendedName>
</protein>
<proteinExistence type="predicted"/>
<evidence type="ECO:0000313" key="3">
    <source>
        <dbReference type="Proteomes" id="UP001205920"/>
    </source>
</evidence>
<keyword evidence="1" id="KW-0812">Transmembrane</keyword>
<dbReference type="AlphaFoldDB" id="A0AAW5HVK9"/>
<name>A0AAW5HVK9_9CORY</name>
<keyword evidence="1" id="KW-0472">Membrane</keyword>